<reference evidence="1 2" key="1">
    <citation type="submission" date="2013-01" db="EMBL/GenBank/DDBJ databases">
        <title>The Genome Sequence of Bacillus cereus TIAC219.</title>
        <authorList>
            <consortium name="The Broad Institute Genome Sequencing Platform"/>
            <consortium name="The Broad Institute Genome Sequencing Center for Infectious Disease"/>
            <person name="Feldgarden M."/>
            <person name="Van der Auwera G.A."/>
            <person name="Mahillon J."/>
            <person name="Duprez V."/>
            <person name="Timmery S."/>
            <person name="Mattelet C."/>
            <person name="Dierick K."/>
            <person name="Sun M."/>
            <person name="Yu Z."/>
            <person name="Zhu L."/>
            <person name="Hu X."/>
            <person name="Shank E.B."/>
            <person name="Swiecicka I."/>
            <person name="Hansen B.M."/>
            <person name="Andrup L."/>
            <person name="Walker B."/>
            <person name="Young S.K."/>
            <person name="Zeng Q."/>
            <person name="Gargeya S."/>
            <person name="Fitzgerald M."/>
            <person name="Haas B."/>
            <person name="Abouelleil A."/>
            <person name="Alvarado L."/>
            <person name="Arachchi H.M."/>
            <person name="Berlin A.M."/>
            <person name="Chapman S.B."/>
            <person name="Dewar J."/>
            <person name="Goldberg J."/>
            <person name="Griggs A."/>
            <person name="Gujja S."/>
            <person name="Hansen M."/>
            <person name="Howarth C."/>
            <person name="Imamovic A."/>
            <person name="Larimer J."/>
            <person name="McCowan C."/>
            <person name="Murphy C."/>
            <person name="Neiman D."/>
            <person name="Pearson M."/>
            <person name="Priest M."/>
            <person name="Roberts A."/>
            <person name="Saif S."/>
            <person name="Shea T."/>
            <person name="Sisk P."/>
            <person name="Sykes S."/>
            <person name="Wortman J."/>
            <person name="Nusbaum C."/>
            <person name="Birren B."/>
        </authorList>
    </citation>
    <scope>NUCLEOTIDE SEQUENCE [LARGE SCALE GENOMIC DNA]</scope>
    <source>
        <strain evidence="1 2">TIAC219</strain>
    </source>
</reference>
<dbReference type="EMBL" id="AHCJ01000115">
    <property type="protein sequence ID" value="EOQ55282.1"/>
    <property type="molecule type" value="Genomic_DNA"/>
</dbReference>
<sequence length="71" mass="8319">MGKELGFVIKAEKMLEELESELRDIYDGHEEIFSNEHEQMRELLKVIIKTKKDVARIGGRLIPPSEFDFKL</sequence>
<evidence type="ECO:0000313" key="1">
    <source>
        <dbReference type="EMBL" id="EOQ55282.1"/>
    </source>
</evidence>
<protein>
    <submittedName>
        <fullName evidence="1">Uncharacterized protein</fullName>
    </submittedName>
</protein>
<dbReference type="Proteomes" id="UP000014060">
    <property type="component" value="Unassembled WGS sequence"/>
</dbReference>
<name>A0ABC9SP57_BACCE</name>
<proteinExistence type="predicted"/>
<gene>
    <name evidence="1" type="ORF">IAY_06770</name>
</gene>
<evidence type="ECO:0000313" key="2">
    <source>
        <dbReference type="Proteomes" id="UP000014060"/>
    </source>
</evidence>
<dbReference type="AlphaFoldDB" id="A0ABC9SP57"/>
<dbReference type="RefSeq" id="WP_000514109.1">
    <property type="nucleotide sequence ID" value="NZ_KB976025.1"/>
</dbReference>
<accession>A0ABC9SP57</accession>
<organism evidence="1 2">
    <name type="scientific">Bacillus cereus TIAC219</name>
    <dbReference type="NCBI Taxonomy" id="718222"/>
    <lineage>
        <taxon>Bacteria</taxon>
        <taxon>Bacillati</taxon>
        <taxon>Bacillota</taxon>
        <taxon>Bacilli</taxon>
        <taxon>Bacillales</taxon>
        <taxon>Bacillaceae</taxon>
        <taxon>Bacillus</taxon>
        <taxon>Bacillus cereus group</taxon>
    </lineage>
</organism>
<comment type="caution">
    <text evidence="1">The sequence shown here is derived from an EMBL/GenBank/DDBJ whole genome shotgun (WGS) entry which is preliminary data.</text>
</comment>